<name>A0A1X7V838_AMPQE</name>
<sequence length="184" mass="20844">MAAPNRKVLLCYLENKKALMLPPKAEVEDLSYLNNEFLMTFSFQSNVKLRVTFQQYDEMWREYVDLNESDVIFDKDKLKVVVTLLLTTPYSPQYISETSSNDTPSLSRPVKRQGILDDDDDNCVTLAISDDSSARTLSHHCLAGATSGLYERQSSIHRNALLPNYFQILLHAPISVDAPNLTPI</sequence>
<organism evidence="1">
    <name type="scientific">Amphimedon queenslandica</name>
    <name type="common">Sponge</name>
    <dbReference type="NCBI Taxonomy" id="400682"/>
    <lineage>
        <taxon>Eukaryota</taxon>
        <taxon>Metazoa</taxon>
        <taxon>Porifera</taxon>
        <taxon>Demospongiae</taxon>
        <taxon>Heteroscleromorpha</taxon>
        <taxon>Haplosclerida</taxon>
        <taxon>Niphatidae</taxon>
        <taxon>Amphimedon</taxon>
    </lineage>
</organism>
<dbReference type="EnsemblMetazoa" id="Aqu2.1.35672_001">
    <property type="protein sequence ID" value="Aqu2.1.35672_001"/>
    <property type="gene ID" value="Aqu2.1.35672"/>
</dbReference>
<protein>
    <submittedName>
        <fullName evidence="1">Uncharacterized protein</fullName>
    </submittedName>
</protein>
<dbReference type="AlphaFoldDB" id="A0A1X7V838"/>
<reference evidence="1" key="1">
    <citation type="submission" date="2017-05" db="UniProtKB">
        <authorList>
            <consortium name="EnsemblMetazoa"/>
        </authorList>
    </citation>
    <scope>IDENTIFICATION</scope>
</reference>
<dbReference type="InParanoid" id="A0A1X7V838"/>
<proteinExistence type="predicted"/>
<accession>A0A1X7V838</accession>
<evidence type="ECO:0000313" key="1">
    <source>
        <dbReference type="EnsemblMetazoa" id="Aqu2.1.35672_001"/>
    </source>
</evidence>